<dbReference type="SUPFAM" id="SSF48452">
    <property type="entry name" value="TPR-like"/>
    <property type="match status" value="2"/>
</dbReference>
<evidence type="ECO:0000259" key="2">
    <source>
        <dbReference type="SMART" id="SM01043"/>
    </source>
</evidence>
<proteinExistence type="predicted"/>
<dbReference type="Pfam" id="PF03704">
    <property type="entry name" value="BTAD"/>
    <property type="match status" value="1"/>
</dbReference>
<evidence type="ECO:0000256" key="1">
    <source>
        <dbReference type="SAM" id="MobiDB-lite"/>
    </source>
</evidence>
<reference evidence="3" key="1">
    <citation type="journal article" date="2014" name="Int. J. Syst. Evol. Microbiol.">
        <title>Complete genome sequence of Corynebacterium casei LMG S-19264T (=DSM 44701T), isolated from a smear-ripened cheese.</title>
        <authorList>
            <consortium name="US DOE Joint Genome Institute (JGI-PGF)"/>
            <person name="Walter F."/>
            <person name="Albersmeier A."/>
            <person name="Kalinowski J."/>
            <person name="Ruckert C."/>
        </authorList>
    </citation>
    <scope>NUCLEOTIDE SEQUENCE</scope>
    <source>
        <strain evidence="3">KCTC 42651</strain>
    </source>
</reference>
<reference evidence="3" key="2">
    <citation type="submission" date="2020-09" db="EMBL/GenBank/DDBJ databases">
        <authorList>
            <person name="Sun Q."/>
            <person name="Kim S."/>
        </authorList>
    </citation>
    <scope>NUCLEOTIDE SEQUENCE</scope>
    <source>
        <strain evidence="3">KCTC 42651</strain>
    </source>
</reference>
<gene>
    <name evidence="3" type="ORF">GCM10017083_54610</name>
</gene>
<feature type="domain" description="Bacterial transcriptional activator" evidence="2">
    <location>
        <begin position="109"/>
        <end position="246"/>
    </location>
</feature>
<feature type="region of interest" description="Disordered" evidence="1">
    <location>
        <begin position="254"/>
        <end position="283"/>
    </location>
</feature>
<dbReference type="EMBL" id="BMZS01000017">
    <property type="protein sequence ID" value="GHD63778.1"/>
    <property type="molecule type" value="Genomic_DNA"/>
</dbReference>
<name>A0A919CSD5_9PROT</name>
<dbReference type="Proteomes" id="UP000630353">
    <property type="component" value="Unassembled WGS sequence"/>
</dbReference>
<evidence type="ECO:0000313" key="4">
    <source>
        <dbReference type="Proteomes" id="UP000630353"/>
    </source>
</evidence>
<dbReference type="Gene3D" id="1.25.40.10">
    <property type="entry name" value="Tetratricopeptide repeat domain"/>
    <property type="match status" value="2"/>
</dbReference>
<dbReference type="InterPro" id="IPR051677">
    <property type="entry name" value="AfsR-DnrI-RedD_regulator"/>
</dbReference>
<accession>A0A919CSD5</accession>
<dbReference type="RefSeq" id="WP_189995752.1">
    <property type="nucleotide sequence ID" value="NZ_BMZS01000017.1"/>
</dbReference>
<dbReference type="SMART" id="SM01043">
    <property type="entry name" value="BTAD"/>
    <property type="match status" value="1"/>
</dbReference>
<keyword evidence="4" id="KW-1185">Reference proteome</keyword>
<dbReference type="AlphaFoldDB" id="A0A919CSD5"/>
<dbReference type="PANTHER" id="PTHR35807">
    <property type="entry name" value="TRANSCRIPTIONAL REGULATOR REDD-RELATED"/>
    <property type="match status" value="1"/>
</dbReference>
<evidence type="ECO:0000313" key="3">
    <source>
        <dbReference type="EMBL" id="GHD63778.1"/>
    </source>
</evidence>
<feature type="compositionally biased region" description="Low complexity" evidence="1">
    <location>
        <begin position="254"/>
        <end position="271"/>
    </location>
</feature>
<sequence length="693" mass="76776">MPGTPASGGAFDLEIGVLGRFVAASGDSELAVRSRKAQALLAYMAISPQPWESRERLAGLLWSESDETSARGSLRQVLRELRSAFDEARSDAFLTNRNDVRLDGRRIRLDLWEVIDQARRGRVHPLLLSNQRLSESLLIGYEELDPAFRAWLMVQRQIFHETLVRDLEQIILGYPEQPERATRAAEALVNLDPSHEGACRLLMRAHAAAGNIPRALKVYAALWDLLDHEYDMEPSDETQAVVAAIKAGPDGSFAAPPVASPNAVTPAAAAPADDDPSADRNQKPGLASAARMLLIVDTFDARGVPDNEIHIVHGFRHDLIARLVRFREWSVIGGSEDRLRRPTNTSSLPEYSLQATVYKAEGAFKLVLTLQDREVGRFVWSANYDLALTNWFEAQQTIVRRIAVALNVQLSAERLAQITGRPDVSLDVLDRWLLGQSLSFRWQPPDETRAEEIFQSIIDEAPDFAPAYSSLVQIKNSYHLVFPGRDRTRENARESLAIAKQAVQIDPLDSRAQLCLAWSYALNGQHDHAEVSYGLAYDLNPNDAWTLVSTALGLSFCGRRQAAHDIASQALTLCVGPSPVHWGYQAVTRFMIGDLEGCVEAADRANDAISNLPAWKAAALGHLDRIAEAKAEGRRFVELIRSNWHGRAPPEDEAIAAWLLHCFPIRERESWERLRDGLSLAGVPAPRSAPALP</sequence>
<comment type="caution">
    <text evidence="3">The sequence shown here is derived from an EMBL/GenBank/DDBJ whole genome shotgun (WGS) entry which is preliminary data.</text>
</comment>
<dbReference type="InterPro" id="IPR011990">
    <property type="entry name" value="TPR-like_helical_dom_sf"/>
</dbReference>
<organism evidence="3 4">
    <name type="scientific">Thalassobaculum fulvum</name>
    <dbReference type="NCBI Taxonomy" id="1633335"/>
    <lineage>
        <taxon>Bacteria</taxon>
        <taxon>Pseudomonadati</taxon>
        <taxon>Pseudomonadota</taxon>
        <taxon>Alphaproteobacteria</taxon>
        <taxon>Rhodospirillales</taxon>
        <taxon>Thalassobaculaceae</taxon>
        <taxon>Thalassobaculum</taxon>
    </lineage>
</organism>
<dbReference type="InterPro" id="IPR005158">
    <property type="entry name" value="BTAD"/>
</dbReference>
<protein>
    <submittedName>
        <fullName evidence="3">Trifolitoxin synthesis, TfuA</fullName>
    </submittedName>
</protein>